<evidence type="ECO:0000313" key="8">
    <source>
        <dbReference type="EMBL" id="AXJ01718.1"/>
    </source>
</evidence>
<protein>
    <submittedName>
        <fullName evidence="8">Polysaccharide transporter, PST family</fullName>
    </submittedName>
</protein>
<feature type="transmembrane region" description="Helical" evidence="7">
    <location>
        <begin position="345"/>
        <end position="362"/>
    </location>
</feature>
<dbReference type="InterPro" id="IPR050833">
    <property type="entry name" value="Poly_Biosynth_Transport"/>
</dbReference>
<keyword evidence="4 7" id="KW-0812">Transmembrane</keyword>
<sequence length="470" mass="50998">MMGSKAVMIVLHLTFTIVLARLLTPEDFGIVAMVAVFTVFAEILKDAGLSAAAIQRKTLTEAQQSNLYWLNLLLGGLLTLLVAASAPLIAWFYGRPELIAVTLALSLSFTINAAAVQHRAALSRALRFGPKAAAEAGGMALKLIVAVILALYGFGYWALVWATLAGLVMASLVVIRYAPLRIGLPRRGAGTLSFVRFGANVTLFNFANYFHRNLDNLLIGRISGAEALGHYSQAYALVMYPVSAIRAPVSAVALPVLSRLQDKPDQFRAYYLNMVRVIGMLSVPILMFAAVSGEVLIALLLGPGWEKASVLFSILCLAAIIQPAATMRGMTLLALGKSGRYAKWGSWHALAMACFFCIGIWWGAEGVAWAYVAGTYLILYPSLMYVFRDTPVQPSGFIKAILPVLSVSLAAAGLLVFIRSYDFLPEADLLRTGAELLIFMAMVYPVLLAFRPQDRAFLLQIMAQFFSRKG</sequence>
<gene>
    <name evidence="8" type="ORF">CYPRO_2476</name>
</gene>
<dbReference type="KEGG" id="cprv:CYPRO_2476"/>
<evidence type="ECO:0000256" key="5">
    <source>
        <dbReference type="ARBA" id="ARBA00022989"/>
    </source>
</evidence>
<proteinExistence type="inferred from homology"/>
<reference evidence="8 9" key="1">
    <citation type="submission" date="2018-03" db="EMBL/GenBank/DDBJ databases">
        <title>Phenotypic and genomic properties of Cyclonatronum proteinivorum gen. nov., sp. nov., a haloalkaliphilic bacteroidete from soda lakes possessing Na+-translocating rhodopsin.</title>
        <authorList>
            <person name="Toshchakov S.V."/>
            <person name="Korzhenkov A."/>
            <person name="Samarov N.I."/>
            <person name="Kublanov I.V."/>
            <person name="Muntyan M.S."/>
            <person name="Sorokin D.Y."/>
        </authorList>
    </citation>
    <scope>NUCLEOTIDE SEQUENCE [LARGE SCALE GENOMIC DNA]</scope>
    <source>
        <strain evidence="8 9">Omega</strain>
    </source>
</reference>
<keyword evidence="6 7" id="KW-0472">Membrane</keyword>
<dbReference type="CDD" id="cd13127">
    <property type="entry name" value="MATE_tuaB_like"/>
    <property type="match status" value="1"/>
</dbReference>
<dbReference type="AlphaFoldDB" id="A0A345UML6"/>
<evidence type="ECO:0000256" key="1">
    <source>
        <dbReference type="ARBA" id="ARBA00004651"/>
    </source>
</evidence>
<feature type="transmembrane region" description="Helical" evidence="7">
    <location>
        <begin position="368"/>
        <end position="388"/>
    </location>
</feature>
<dbReference type="Pfam" id="PF13440">
    <property type="entry name" value="Polysacc_synt_3"/>
    <property type="match status" value="1"/>
</dbReference>
<comment type="subcellular location">
    <subcellularLocation>
        <location evidence="1">Cell membrane</location>
        <topology evidence="1">Multi-pass membrane protein</topology>
    </subcellularLocation>
</comment>
<evidence type="ECO:0000256" key="7">
    <source>
        <dbReference type="SAM" id="Phobius"/>
    </source>
</evidence>
<dbReference type="Proteomes" id="UP000254808">
    <property type="component" value="Chromosome"/>
</dbReference>
<dbReference type="PANTHER" id="PTHR30250:SF10">
    <property type="entry name" value="LIPOPOLYSACCHARIDE BIOSYNTHESIS PROTEIN WZXC"/>
    <property type="match status" value="1"/>
</dbReference>
<comment type="similarity">
    <text evidence="2">Belongs to the polysaccharide synthase family.</text>
</comment>
<feature type="transmembrane region" description="Helical" evidence="7">
    <location>
        <begin position="234"/>
        <end position="257"/>
    </location>
</feature>
<evidence type="ECO:0000256" key="3">
    <source>
        <dbReference type="ARBA" id="ARBA00022475"/>
    </source>
</evidence>
<feature type="transmembrane region" description="Helical" evidence="7">
    <location>
        <begin position="30"/>
        <end position="54"/>
    </location>
</feature>
<keyword evidence="5 7" id="KW-1133">Transmembrane helix</keyword>
<evidence type="ECO:0000256" key="2">
    <source>
        <dbReference type="ARBA" id="ARBA00007430"/>
    </source>
</evidence>
<feature type="transmembrane region" description="Helical" evidence="7">
    <location>
        <begin position="136"/>
        <end position="154"/>
    </location>
</feature>
<feature type="transmembrane region" description="Helical" evidence="7">
    <location>
        <begin position="430"/>
        <end position="450"/>
    </location>
</feature>
<name>A0A345UML6_9BACT</name>
<evidence type="ECO:0000256" key="4">
    <source>
        <dbReference type="ARBA" id="ARBA00022692"/>
    </source>
</evidence>
<evidence type="ECO:0000256" key="6">
    <source>
        <dbReference type="ARBA" id="ARBA00023136"/>
    </source>
</evidence>
<keyword evidence="9" id="KW-1185">Reference proteome</keyword>
<evidence type="ECO:0000313" key="9">
    <source>
        <dbReference type="Proteomes" id="UP000254808"/>
    </source>
</evidence>
<dbReference type="EMBL" id="CP027806">
    <property type="protein sequence ID" value="AXJ01718.1"/>
    <property type="molecule type" value="Genomic_DNA"/>
</dbReference>
<feature type="transmembrane region" description="Helical" evidence="7">
    <location>
        <begin position="66"/>
        <end position="92"/>
    </location>
</feature>
<organism evidence="8 9">
    <name type="scientific">Cyclonatronum proteinivorum</name>
    <dbReference type="NCBI Taxonomy" id="1457365"/>
    <lineage>
        <taxon>Bacteria</taxon>
        <taxon>Pseudomonadati</taxon>
        <taxon>Balneolota</taxon>
        <taxon>Balneolia</taxon>
        <taxon>Balneolales</taxon>
        <taxon>Cyclonatronaceae</taxon>
        <taxon>Cyclonatronum</taxon>
    </lineage>
</organism>
<dbReference type="OrthoDB" id="9770347at2"/>
<dbReference type="PANTHER" id="PTHR30250">
    <property type="entry name" value="PST FAMILY PREDICTED COLANIC ACID TRANSPORTER"/>
    <property type="match status" value="1"/>
</dbReference>
<feature type="transmembrane region" description="Helical" evidence="7">
    <location>
        <begin position="190"/>
        <end position="210"/>
    </location>
</feature>
<dbReference type="GO" id="GO:0005886">
    <property type="term" value="C:plasma membrane"/>
    <property type="evidence" value="ECO:0007669"/>
    <property type="project" value="UniProtKB-SubCell"/>
</dbReference>
<dbReference type="RefSeq" id="WP_114984876.1">
    <property type="nucleotide sequence ID" value="NZ_CP027806.1"/>
</dbReference>
<feature type="transmembrane region" description="Helical" evidence="7">
    <location>
        <begin position="160"/>
        <end position="178"/>
    </location>
</feature>
<accession>A0A345UML6</accession>
<keyword evidence="3" id="KW-1003">Cell membrane</keyword>
<feature type="transmembrane region" description="Helical" evidence="7">
    <location>
        <begin position="400"/>
        <end position="418"/>
    </location>
</feature>
<feature type="transmembrane region" description="Helical" evidence="7">
    <location>
        <begin position="308"/>
        <end position="325"/>
    </location>
</feature>
<feature type="transmembrane region" description="Helical" evidence="7">
    <location>
        <begin position="277"/>
        <end position="302"/>
    </location>
</feature>
<feature type="transmembrane region" description="Helical" evidence="7">
    <location>
        <begin position="98"/>
        <end position="116"/>
    </location>
</feature>